<evidence type="ECO:0000313" key="1">
    <source>
        <dbReference type="EMBL" id="KAA8493647.1"/>
    </source>
</evidence>
<dbReference type="Proteomes" id="UP000324585">
    <property type="component" value="Unassembled WGS sequence"/>
</dbReference>
<proteinExistence type="predicted"/>
<evidence type="ECO:0000313" key="2">
    <source>
        <dbReference type="Proteomes" id="UP000324585"/>
    </source>
</evidence>
<organism evidence="1 2">
    <name type="scientific">Porphyridium purpureum</name>
    <name type="common">Red alga</name>
    <name type="synonym">Porphyridium cruentum</name>
    <dbReference type="NCBI Taxonomy" id="35688"/>
    <lineage>
        <taxon>Eukaryota</taxon>
        <taxon>Rhodophyta</taxon>
        <taxon>Bangiophyceae</taxon>
        <taxon>Porphyridiales</taxon>
        <taxon>Porphyridiaceae</taxon>
        <taxon>Porphyridium</taxon>
    </lineage>
</organism>
<dbReference type="EMBL" id="VRMN01000006">
    <property type="protein sequence ID" value="KAA8493647.1"/>
    <property type="molecule type" value="Genomic_DNA"/>
</dbReference>
<sequence>MLSLRLDRTKQVPRMVCGSIEMQKFYDATERKCIKPRARLPDRHLRDVDTATMQVTRGPGTPPHVETYFSTQSLARTQRRYGSFLALRCLERRHLSKKGQATLHVEARSGISITCSSTSAFCRGQQNPDFLTRRICLHYVYTSIDAPLEGCSMACSSRLSRATVGRRAKRKLRQQCLLQATQGKVEGAEEWQY</sequence>
<dbReference type="AlphaFoldDB" id="A0A5J4YT62"/>
<accession>A0A5J4YT62</accession>
<comment type="caution">
    <text evidence="1">The sequence shown here is derived from an EMBL/GenBank/DDBJ whole genome shotgun (WGS) entry which is preliminary data.</text>
</comment>
<reference evidence="2" key="1">
    <citation type="journal article" date="2019" name="Nat. Commun.">
        <title>Expansion of phycobilisome linker gene families in mesophilic red algae.</title>
        <authorList>
            <person name="Lee J."/>
            <person name="Kim D."/>
            <person name="Bhattacharya D."/>
            <person name="Yoon H.S."/>
        </authorList>
    </citation>
    <scope>NUCLEOTIDE SEQUENCE [LARGE SCALE GENOMIC DNA]</scope>
    <source>
        <strain evidence="2">CCMP 1328</strain>
    </source>
</reference>
<protein>
    <submittedName>
        <fullName evidence="1">Uncharacterized protein</fullName>
    </submittedName>
</protein>
<name>A0A5J4YT62_PORPP</name>
<gene>
    <name evidence="1" type="ORF">FVE85_4784</name>
</gene>
<keyword evidence="2" id="KW-1185">Reference proteome</keyword>